<dbReference type="SMART" id="SM00382">
    <property type="entry name" value="AAA"/>
    <property type="match status" value="1"/>
</dbReference>
<dbReference type="RefSeq" id="WP_187025884.1">
    <property type="nucleotide sequence ID" value="NZ_JACRUP010000004.1"/>
</dbReference>
<dbReference type="Gene3D" id="3.40.50.300">
    <property type="entry name" value="P-loop containing nucleotide triphosphate hydrolases"/>
    <property type="match status" value="1"/>
</dbReference>
<dbReference type="Proteomes" id="UP000615796">
    <property type="component" value="Unassembled WGS sequence"/>
</dbReference>
<accession>A0A9X0UIM5</accession>
<dbReference type="InterPro" id="IPR017871">
    <property type="entry name" value="ABC_transporter-like_CS"/>
</dbReference>
<evidence type="ECO:0000313" key="6">
    <source>
        <dbReference type="Proteomes" id="UP000615796"/>
    </source>
</evidence>
<proteinExistence type="predicted"/>
<dbReference type="Pfam" id="PF00005">
    <property type="entry name" value="ABC_tran"/>
    <property type="match status" value="1"/>
</dbReference>
<dbReference type="InterPro" id="IPR050093">
    <property type="entry name" value="ABC_SmlMolc_Importer"/>
</dbReference>
<comment type="caution">
    <text evidence="5">The sequence shown here is derived from an EMBL/GenBank/DDBJ whole genome shotgun (WGS) entry which is preliminary data.</text>
</comment>
<dbReference type="AlphaFoldDB" id="A0A9X0UIM5"/>
<dbReference type="InterPro" id="IPR003593">
    <property type="entry name" value="AAA+_ATPase"/>
</dbReference>
<feature type="domain" description="ABC transporter" evidence="4">
    <location>
        <begin position="3"/>
        <end position="213"/>
    </location>
</feature>
<dbReference type="PROSITE" id="PS50893">
    <property type="entry name" value="ABC_TRANSPORTER_2"/>
    <property type="match status" value="1"/>
</dbReference>
<evidence type="ECO:0000256" key="3">
    <source>
        <dbReference type="ARBA" id="ARBA00022840"/>
    </source>
</evidence>
<gene>
    <name evidence="5" type="ORF">H8Q88_08865</name>
</gene>
<evidence type="ECO:0000256" key="1">
    <source>
        <dbReference type="ARBA" id="ARBA00022448"/>
    </source>
</evidence>
<keyword evidence="2" id="KW-0547">Nucleotide-binding</keyword>
<reference evidence="5" key="1">
    <citation type="submission" date="2020-08" db="EMBL/GenBank/DDBJ databases">
        <title>Genome Sequencing and Pan-Genome Analysis of Migratory bird Vibrio Strains, Inner Mongolia.</title>
        <authorList>
            <person name="Zheng L."/>
        </authorList>
    </citation>
    <scope>NUCLEOTIDE SEQUENCE</scope>
    <source>
        <strain evidence="5">M13F</strain>
    </source>
</reference>
<name>A0A9X0UIM5_VIBME</name>
<sequence>MSFYLKNLTLHKPDGQPLLSHFDLTIHRGEIVSLMGPSGCGKSTLLNVIAGHLPTDFRYRGEMTFNQQDLTTQRPHQRQIGLLFQDDLLFPHLNVWENLAFALPNAVKGQHRKRQAQQALENVSLLALAESFPDQLSGGQRARVSLLRMLLAQPRLALLDEPFSKLDKTLRIQFRQWVFEQLKASQIPTLMVTHDEEDVLHCDRVIQWPEEQLNA</sequence>
<keyword evidence="6" id="KW-1185">Reference proteome</keyword>
<dbReference type="EMBL" id="JACRUP010000004">
    <property type="protein sequence ID" value="MBC5851076.1"/>
    <property type="molecule type" value="Genomic_DNA"/>
</dbReference>
<dbReference type="GO" id="GO:0016887">
    <property type="term" value="F:ATP hydrolysis activity"/>
    <property type="evidence" value="ECO:0007669"/>
    <property type="project" value="InterPro"/>
</dbReference>
<dbReference type="PANTHER" id="PTHR42781:SF4">
    <property type="entry name" value="SPERMIDINE_PUTRESCINE IMPORT ATP-BINDING PROTEIN POTA"/>
    <property type="match status" value="1"/>
</dbReference>
<dbReference type="InterPro" id="IPR027417">
    <property type="entry name" value="P-loop_NTPase"/>
</dbReference>
<organism evidence="5 6">
    <name type="scientific">Vibrio metschnikovii</name>
    <dbReference type="NCBI Taxonomy" id="28172"/>
    <lineage>
        <taxon>Bacteria</taxon>
        <taxon>Pseudomonadati</taxon>
        <taxon>Pseudomonadota</taxon>
        <taxon>Gammaproteobacteria</taxon>
        <taxon>Vibrionales</taxon>
        <taxon>Vibrionaceae</taxon>
        <taxon>Vibrio</taxon>
    </lineage>
</organism>
<dbReference type="GO" id="GO:0005524">
    <property type="term" value="F:ATP binding"/>
    <property type="evidence" value="ECO:0007669"/>
    <property type="project" value="UniProtKB-KW"/>
</dbReference>
<keyword evidence="1" id="KW-0813">Transport</keyword>
<protein>
    <submittedName>
        <fullName evidence="5">ATP-binding cassette domain-containing protein</fullName>
    </submittedName>
</protein>
<evidence type="ECO:0000259" key="4">
    <source>
        <dbReference type="PROSITE" id="PS50893"/>
    </source>
</evidence>
<dbReference type="SUPFAM" id="SSF52540">
    <property type="entry name" value="P-loop containing nucleoside triphosphate hydrolases"/>
    <property type="match status" value="1"/>
</dbReference>
<evidence type="ECO:0000256" key="2">
    <source>
        <dbReference type="ARBA" id="ARBA00022741"/>
    </source>
</evidence>
<dbReference type="PANTHER" id="PTHR42781">
    <property type="entry name" value="SPERMIDINE/PUTRESCINE IMPORT ATP-BINDING PROTEIN POTA"/>
    <property type="match status" value="1"/>
</dbReference>
<dbReference type="PROSITE" id="PS00211">
    <property type="entry name" value="ABC_TRANSPORTER_1"/>
    <property type="match status" value="1"/>
</dbReference>
<dbReference type="InterPro" id="IPR003439">
    <property type="entry name" value="ABC_transporter-like_ATP-bd"/>
</dbReference>
<evidence type="ECO:0000313" key="5">
    <source>
        <dbReference type="EMBL" id="MBC5851076.1"/>
    </source>
</evidence>
<keyword evidence="3 5" id="KW-0067">ATP-binding</keyword>